<feature type="chain" id="PRO_5043945747" evidence="1">
    <location>
        <begin position="20"/>
        <end position="103"/>
    </location>
</feature>
<keyword evidence="1" id="KW-0732">Signal</keyword>
<sequence>MSQLSCSLAVLLFTGLIWRLSIKSSRENKFSIETDVTLETILKEFSSWSSFIKLRKIEGEEAASRFLSKVKQKMLEAMGIQDEGVKITRRFNYFLIMWRKPLA</sequence>
<evidence type="ECO:0000256" key="1">
    <source>
        <dbReference type="SAM" id="SignalP"/>
    </source>
</evidence>
<comment type="caution">
    <text evidence="2">The sequence shown here is derived from an EMBL/GenBank/DDBJ whole genome shotgun (WGS) entry which is preliminary data.</text>
</comment>
<proteinExistence type="predicted"/>
<organism evidence="2 3">
    <name type="scientific">Cherax quadricarinatus</name>
    <name type="common">Australian red claw crayfish</name>
    <dbReference type="NCBI Taxonomy" id="27406"/>
    <lineage>
        <taxon>Eukaryota</taxon>
        <taxon>Metazoa</taxon>
        <taxon>Ecdysozoa</taxon>
        <taxon>Arthropoda</taxon>
        <taxon>Crustacea</taxon>
        <taxon>Multicrustacea</taxon>
        <taxon>Malacostraca</taxon>
        <taxon>Eumalacostraca</taxon>
        <taxon>Eucarida</taxon>
        <taxon>Decapoda</taxon>
        <taxon>Pleocyemata</taxon>
        <taxon>Astacidea</taxon>
        <taxon>Parastacoidea</taxon>
        <taxon>Parastacidae</taxon>
        <taxon>Cherax</taxon>
    </lineage>
</organism>
<reference evidence="2 3" key="1">
    <citation type="journal article" date="2024" name="BMC Genomics">
        <title>Genome assembly of redclaw crayfish (Cherax quadricarinatus) provides insights into its immune adaptation and hypoxia tolerance.</title>
        <authorList>
            <person name="Liu Z."/>
            <person name="Zheng J."/>
            <person name="Li H."/>
            <person name="Fang K."/>
            <person name="Wang S."/>
            <person name="He J."/>
            <person name="Zhou D."/>
            <person name="Weng S."/>
            <person name="Chi M."/>
            <person name="Gu Z."/>
            <person name="He J."/>
            <person name="Li F."/>
            <person name="Wang M."/>
        </authorList>
    </citation>
    <scope>NUCLEOTIDE SEQUENCE [LARGE SCALE GENOMIC DNA]</scope>
    <source>
        <strain evidence="2">ZL_2023a</strain>
    </source>
</reference>
<dbReference type="InterPro" id="IPR029063">
    <property type="entry name" value="SAM-dependent_MTases_sf"/>
</dbReference>
<dbReference type="AlphaFoldDB" id="A0AAW0WYR9"/>
<evidence type="ECO:0000313" key="3">
    <source>
        <dbReference type="Proteomes" id="UP001445076"/>
    </source>
</evidence>
<gene>
    <name evidence="2" type="ORF">OTU49_017454</name>
</gene>
<dbReference type="EMBL" id="JARKIK010000055">
    <property type="protein sequence ID" value="KAK8733149.1"/>
    <property type="molecule type" value="Genomic_DNA"/>
</dbReference>
<keyword evidence="3" id="KW-1185">Reference proteome</keyword>
<protein>
    <submittedName>
        <fullName evidence="2">Uncharacterized protein</fullName>
    </submittedName>
</protein>
<accession>A0AAW0WYR9</accession>
<dbReference type="Gene3D" id="3.40.50.150">
    <property type="entry name" value="Vaccinia Virus protein VP39"/>
    <property type="match status" value="1"/>
</dbReference>
<evidence type="ECO:0000313" key="2">
    <source>
        <dbReference type="EMBL" id="KAK8733149.1"/>
    </source>
</evidence>
<feature type="signal peptide" evidence="1">
    <location>
        <begin position="1"/>
        <end position="19"/>
    </location>
</feature>
<name>A0AAW0WYR9_CHEQU</name>
<dbReference type="Proteomes" id="UP001445076">
    <property type="component" value="Unassembled WGS sequence"/>
</dbReference>